<dbReference type="SUPFAM" id="SSF53474">
    <property type="entry name" value="alpha/beta-Hydrolases"/>
    <property type="match status" value="1"/>
</dbReference>
<dbReference type="InterPro" id="IPR011659">
    <property type="entry name" value="WD40"/>
</dbReference>
<dbReference type="Pfam" id="PF07676">
    <property type="entry name" value="PD40"/>
    <property type="match status" value="4"/>
</dbReference>
<accession>A0AAT9LAF0</accession>
<evidence type="ECO:0000256" key="4">
    <source>
        <dbReference type="ARBA" id="ARBA00022825"/>
    </source>
</evidence>
<evidence type="ECO:0000313" key="6">
    <source>
        <dbReference type="EMBL" id="QUL98066.1"/>
    </source>
</evidence>
<keyword evidence="3" id="KW-0378">Hydrolase</keyword>
<dbReference type="InterPro" id="IPR011042">
    <property type="entry name" value="6-blade_b-propeller_TolB-like"/>
</dbReference>
<evidence type="ECO:0000256" key="3">
    <source>
        <dbReference type="ARBA" id="ARBA00022801"/>
    </source>
</evidence>
<evidence type="ECO:0000259" key="5">
    <source>
        <dbReference type="Pfam" id="PF00326"/>
    </source>
</evidence>
<dbReference type="GO" id="GO:0004252">
    <property type="term" value="F:serine-type endopeptidase activity"/>
    <property type="evidence" value="ECO:0007669"/>
    <property type="project" value="TreeGrafter"/>
</dbReference>
<dbReference type="KEGG" id="fcz:IMF26_08375"/>
<dbReference type="Gene3D" id="2.120.10.30">
    <property type="entry name" value="TolB, C-terminal domain"/>
    <property type="match status" value="2"/>
</dbReference>
<dbReference type="GO" id="GO:0006508">
    <property type="term" value="P:proteolysis"/>
    <property type="evidence" value="ECO:0007669"/>
    <property type="project" value="UniProtKB-KW"/>
</dbReference>
<evidence type="ECO:0000256" key="2">
    <source>
        <dbReference type="ARBA" id="ARBA00022670"/>
    </source>
</evidence>
<dbReference type="Gene3D" id="3.40.50.1820">
    <property type="entry name" value="alpha/beta hydrolase"/>
    <property type="match status" value="1"/>
</dbReference>
<evidence type="ECO:0000256" key="1">
    <source>
        <dbReference type="ARBA" id="ARBA00010040"/>
    </source>
</evidence>
<gene>
    <name evidence="6" type="ORF">IMF26_08375</name>
</gene>
<name>A0AAT9LAF0_9FIRM</name>
<dbReference type="SUPFAM" id="SSF82171">
    <property type="entry name" value="DPP6 N-terminal domain-like"/>
    <property type="match status" value="1"/>
</dbReference>
<dbReference type="AlphaFoldDB" id="A0AAT9LAF0"/>
<dbReference type="PANTHER" id="PTHR42776:SF27">
    <property type="entry name" value="DIPEPTIDYL PEPTIDASE FAMILY MEMBER 6"/>
    <property type="match status" value="1"/>
</dbReference>
<protein>
    <submittedName>
        <fullName evidence="6">S9 family peptidase</fullName>
    </submittedName>
</protein>
<comment type="similarity">
    <text evidence="1">Belongs to the peptidase S9C family.</text>
</comment>
<keyword evidence="2" id="KW-0645">Protease</keyword>
<reference evidence="6" key="2">
    <citation type="journal article" date="2023" name="Biology">
        <title>Prokaryotic Life Associated with Coal-Fire Gas Vents Revealed by Metagenomics.</title>
        <authorList>
            <person name="Kadnikov V.V."/>
            <person name="Mardanov A.V."/>
            <person name="Beletsky A.V."/>
            <person name="Karnachuk O.V."/>
            <person name="Ravin N.V."/>
        </authorList>
    </citation>
    <scope>NUCLEOTIDE SEQUENCE</scope>
    <source>
        <strain evidence="6">Bu02</strain>
    </source>
</reference>
<reference evidence="6" key="1">
    <citation type="submission" date="2020-10" db="EMBL/GenBank/DDBJ databases">
        <authorList>
            <person name="Kadnikov V."/>
            <person name="Beletsky A.V."/>
            <person name="Mardanov A.V."/>
            <person name="Karnachuk O.V."/>
            <person name="Ravin N.V."/>
        </authorList>
    </citation>
    <scope>NUCLEOTIDE SEQUENCE</scope>
    <source>
        <strain evidence="6">Bu02</strain>
    </source>
</reference>
<dbReference type="Pfam" id="PF00326">
    <property type="entry name" value="Peptidase_S9"/>
    <property type="match status" value="1"/>
</dbReference>
<dbReference type="PANTHER" id="PTHR42776">
    <property type="entry name" value="SERINE PEPTIDASE S9 FAMILY MEMBER"/>
    <property type="match status" value="1"/>
</dbReference>
<sequence length="711" mass="78684">MRRITSEDLYSMKWASDPEVSPDGKKVLFTVKTVTDEGKLKGYKTNIWLASDGKVRQFTFGPGNDWNPRWSPCGRKVAFLSDRGKDKTQIYLLSLDGGEAVQMTSGLSGIGDIVFSPCGEKIAFTALEGGAESGDSSSDQDKSDVRVITRIRYKLNGKGFLPEKRTQIYVLDIGSGKVTQLTEGPYDCREPAWSPDGRFIAFTSARFEDHDLSPVRDVWVIPAEGGEMRKISSGDAVLSAPSWSPDGKYIACYGHDNKYWGATVTGIYLLSVDGGPVRYLTKERELGVTETPASDMVSSPVPRPAWSKDGRTIYFSALVKGKSHLYQVDTVTGDVGAITSGNCSVYGWSRALREDVFAVALTSFDLISDVFIVDLRSCAGPEEKLNGSPVCESRLEKSPLEILVGCEGGKFSSGAAKRLTRLNDDLLSSVYLSVPEEIEVKSPDGTPIQAWVMKPVGIKDGVKYPLILEIHGGPHSAYGVAFFHEFQFLASRGYGVVFGNPRGSTGYGQEFAAATRHDWGGKDYEDVMAVAGYAETLPWVDRDRMGVTGGSYGGYMTNWIIGHTRKFRAAVSQRSTCNRMSQFGSSDAAYTNGEFEFPGDPWDNPMAYLERSPIMYVRNVQTPLLLMHSEEDLRCPISQAEEFFVALKKLKKTVVMVRFPGENHELSRSGKPRHRVERLEYIAAWFDKYLAPKPDDYGIPLRNPEKRLLEF</sequence>
<feature type="domain" description="Peptidase S9 prolyl oligopeptidase catalytic" evidence="5">
    <location>
        <begin position="482"/>
        <end position="691"/>
    </location>
</feature>
<dbReference type="FunFam" id="3.40.50.1820:FF:000028">
    <property type="entry name" value="S9 family peptidase"/>
    <property type="match status" value="1"/>
</dbReference>
<dbReference type="InterPro" id="IPR001375">
    <property type="entry name" value="Peptidase_S9_cat"/>
</dbReference>
<proteinExistence type="inferred from homology"/>
<organism evidence="6">
    <name type="scientific">Candidatus Fermentithermobacillus carboniphilus</name>
    <dbReference type="NCBI Taxonomy" id="3085328"/>
    <lineage>
        <taxon>Bacteria</taxon>
        <taxon>Bacillati</taxon>
        <taxon>Bacillota</taxon>
        <taxon>Candidatus Fermentithermobacillia</taxon>
        <taxon>Candidatus Fermentithermobacillales</taxon>
        <taxon>Candidatus Fermentithermobacillaceae</taxon>
        <taxon>Candidatus Fermentithermobacillus</taxon>
    </lineage>
</organism>
<dbReference type="EMBL" id="CP062796">
    <property type="protein sequence ID" value="QUL98066.1"/>
    <property type="molecule type" value="Genomic_DNA"/>
</dbReference>
<keyword evidence="4" id="KW-0720">Serine protease</keyword>
<dbReference type="InterPro" id="IPR029058">
    <property type="entry name" value="AB_hydrolase_fold"/>
</dbReference>